<dbReference type="EMBL" id="CACQ02006531">
    <property type="protein sequence ID" value="CCF43980.1"/>
    <property type="molecule type" value="Genomic_DNA"/>
</dbReference>
<keyword evidence="2" id="KW-0012">Acyltransferase</keyword>
<dbReference type="Pfam" id="PF04389">
    <property type="entry name" value="Peptidase_M28"/>
    <property type="match status" value="1"/>
</dbReference>
<protein>
    <recommendedName>
        <fullName evidence="3">Peptide hydrolase</fullName>
        <ecNumber evidence="3">3.4.-.-</ecNumber>
    </recommendedName>
</protein>
<accession>H1VUS1</accession>
<evidence type="ECO:0000313" key="5">
    <source>
        <dbReference type="EMBL" id="CCF43980.1"/>
    </source>
</evidence>
<dbReference type="GO" id="GO:0008270">
    <property type="term" value="F:zinc ion binding"/>
    <property type="evidence" value="ECO:0007669"/>
    <property type="project" value="TreeGrafter"/>
</dbReference>
<keyword evidence="3" id="KW-0479">Metal-binding</keyword>
<evidence type="ECO:0000256" key="1">
    <source>
        <dbReference type="ARBA" id="ARBA00022679"/>
    </source>
</evidence>
<keyword evidence="3" id="KW-0862">Zinc</keyword>
<evidence type="ECO:0000256" key="2">
    <source>
        <dbReference type="ARBA" id="ARBA00023315"/>
    </source>
</evidence>
<evidence type="ECO:0000313" key="6">
    <source>
        <dbReference type="Proteomes" id="UP000007174"/>
    </source>
</evidence>
<evidence type="ECO:0000256" key="3">
    <source>
        <dbReference type="RuleBase" id="RU361240"/>
    </source>
</evidence>
<dbReference type="SUPFAM" id="SSF53187">
    <property type="entry name" value="Zn-dependent exopeptidases"/>
    <property type="match status" value="1"/>
</dbReference>
<dbReference type="HOGENOM" id="CLU_813834_0_0_1"/>
<dbReference type="Gene3D" id="3.40.630.10">
    <property type="entry name" value="Zn peptidases"/>
    <property type="match status" value="1"/>
</dbReference>
<reference evidence="6" key="1">
    <citation type="journal article" date="2012" name="Nat. Genet.">
        <title>Lifestyle transitions in plant pathogenic Colletotrichum fungi deciphered by genome and transcriptome analyses.</title>
        <authorList>
            <person name="O'Connell R.J."/>
            <person name="Thon M.R."/>
            <person name="Hacquard S."/>
            <person name="Amyotte S.G."/>
            <person name="Kleemann J."/>
            <person name="Torres M.F."/>
            <person name="Damm U."/>
            <person name="Buiate E.A."/>
            <person name="Epstein L."/>
            <person name="Alkan N."/>
            <person name="Altmueller J."/>
            <person name="Alvarado-Balderrama L."/>
            <person name="Bauser C.A."/>
            <person name="Becker C."/>
            <person name="Birren B.W."/>
            <person name="Chen Z."/>
            <person name="Choi J."/>
            <person name="Crouch J.A."/>
            <person name="Duvick J.P."/>
            <person name="Farman M.A."/>
            <person name="Gan P."/>
            <person name="Heiman D."/>
            <person name="Henrissat B."/>
            <person name="Howard R.J."/>
            <person name="Kabbage M."/>
            <person name="Koch C."/>
            <person name="Kracher B."/>
            <person name="Kubo Y."/>
            <person name="Law A.D."/>
            <person name="Lebrun M.-H."/>
            <person name="Lee Y.-H."/>
            <person name="Miyara I."/>
            <person name="Moore N."/>
            <person name="Neumann U."/>
            <person name="Nordstroem K."/>
            <person name="Panaccione D.G."/>
            <person name="Panstruga R."/>
            <person name="Place M."/>
            <person name="Proctor R.H."/>
            <person name="Prusky D."/>
            <person name="Rech G."/>
            <person name="Reinhardt R."/>
            <person name="Rollins J.A."/>
            <person name="Rounsley S."/>
            <person name="Schardl C.L."/>
            <person name="Schwartz D.C."/>
            <person name="Shenoy N."/>
            <person name="Shirasu K."/>
            <person name="Sikhakolli U.R."/>
            <person name="Stueber K."/>
            <person name="Sukno S.A."/>
            <person name="Sweigard J.A."/>
            <person name="Takano Y."/>
            <person name="Takahara H."/>
            <person name="Trail F."/>
            <person name="van der Does H.C."/>
            <person name="Voll L.M."/>
            <person name="Will I."/>
            <person name="Young S."/>
            <person name="Zeng Q."/>
            <person name="Zhang J."/>
            <person name="Zhou S."/>
            <person name="Dickman M.B."/>
            <person name="Schulze-Lefert P."/>
            <person name="Ver Loren van Themaat E."/>
            <person name="Ma L.-J."/>
            <person name="Vaillancourt L.J."/>
        </authorList>
    </citation>
    <scope>NUCLEOTIDE SEQUENCE [LARGE SCALE GENOMIC DNA]</scope>
    <source>
        <strain evidence="6">IMI 349063</strain>
    </source>
</reference>
<name>H1VUS1_COLHI</name>
<feature type="domain" description="Peptidase M28" evidence="4">
    <location>
        <begin position="205"/>
        <end position="334"/>
    </location>
</feature>
<dbReference type="GO" id="GO:0008233">
    <property type="term" value="F:peptidase activity"/>
    <property type="evidence" value="ECO:0007669"/>
    <property type="project" value="UniProtKB-KW"/>
</dbReference>
<dbReference type="GO" id="GO:0006508">
    <property type="term" value="P:proteolysis"/>
    <property type="evidence" value="ECO:0007669"/>
    <property type="project" value="UniProtKB-KW"/>
</dbReference>
<comment type="similarity">
    <text evidence="3">Belongs to the peptidase M28 family.</text>
</comment>
<dbReference type="EC" id="3.4.-.-" evidence="3"/>
<dbReference type="eggNOG" id="KOG3946">
    <property type="taxonomic scope" value="Eukaryota"/>
</dbReference>
<dbReference type="VEuPathDB" id="FungiDB:CH63R_05922"/>
<dbReference type="InterPro" id="IPR007484">
    <property type="entry name" value="Peptidase_M28"/>
</dbReference>
<dbReference type="GO" id="GO:0016603">
    <property type="term" value="F:glutaminyl-peptide cyclotransferase activity"/>
    <property type="evidence" value="ECO:0007669"/>
    <property type="project" value="TreeGrafter"/>
</dbReference>
<sequence>MKSTTQICSHSARARAPGTVDLAPWVDPPSAYFHLDHSMPRPPGGVSWDPKEAVERCRPALNLTSRPEQHEPVVSDLVAVEMGLLTSLPKLPLVGSILIVLCSLFTPATAYTELGDEALRAIPSGGDGFDINTGSLLAPILIPRVPGTPGSAKVQQHFVDFFRANLPEWIIEWHNSTSKTPATGDKDIPFTNLIFRRDPPWAKGGDVEYLTLVAHYDSLNHPEGFIGAIDSAAPCAMLLHAARSIEDALVKKWKAMEASGDGGNGLDEEKGVQIILLDGEEAWVSWTETDSLYGARALAKSWEDTVHPDALYKSPLSSISLFLLIDLLGAPNPRIPSSSIA</sequence>
<dbReference type="AlphaFoldDB" id="H1VUS1"/>
<dbReference type="PANTHER" id="PTHR12283">
    <property type="entry name" value="GLUTAMINYL-PEPTIDE CYCLOTRANSFERASE"/>
    <property type="match status" value="1"/>
</dbReference>
<proteinExistence type="inferred from homology"/>
<organism evidence="5 6">
    <name type="scientific">Colletotrichum higginsianum (strain IMI 349063)</name>
    <name type="common">Crucifer anthracnose fungus</name>
    <dbReference type="NCBI Taxonomy" id="759273"/>
    <lineage>
        <taxon>Eukaryota</taxon>
        <taxon>Fungi</taxon>
        <taxon>Dikarya</taxon>
        <taxon>Ascomycota</taxon>
        <taxon>Pezizomycotina</taxon>
        <taxon>Sordariomycetes</taxon>
        <taxon>Hypocreomycetidae</taxon>
        <taxon>Glomerellales</taxon>
        <taxon>Glomerellaceae</taxon>
        <taxon>Colletotrichum</taxon>
        <taxon>Colletotrichum destructivum species complex</taxon>
    </lineage>
</organism>
<gene>
    <name evidence="5" type="ORF">CH063_13527</name>
</gene>
<keyword evidence="3" id="KW-0645">Protease</keyword>
<keyword evidence="1" id="KW-0808">Transferase</keyword>
<dbReference type="InterPro" id="IPR040234">
    <property type="entry name" value="QC/QCL"/>
</dbReference>
<dbReference type="PANTHER" id="PTHR12283:SF6">
    <property type="entry name" value="GLUTAMINYL-PEPTIDE CYCLOTRANSFERASE-RELATED"/>
    <property type="match status" value="1"/>
</dbReference>
<dbReference type="Proteomes" id="UP000007174">
    <property type="component" value="Unassembled WGS sequence"/>
</dbReference>
<keyword evidence="3" id="KW-0378">Hydrolase</keyword>
<evidence type="ECO:0000259" key="4">
    <source>
        <dbReference type="Pfam" id="PF04389"/>
    </source>
</evidence>